<keyword evidence="1" id="KW-1133">Transmembrane helix</keyword>
<accession>A0A1I2AD98</accession>
<sequence length="393" mass="43528">MDSSILIIVLSLSVLISYAFDLFSSRFKTPSVLLLLILGILTRQATEYFNVQVPYVNSILPTLGTLGLILIVLEGGLDLELQVDHLSVLRRTLVASLLSIIGGTLIMAGMLYFLLNDSFYHCLIAALPFSIVSSAVTIPGILNLSSGQQEFAVYESAFASILGVMAYNFLLLSRNSILGAIWSFTRDTLAMAIISLACCFLLLYLIGRINHRIKFLPIISVLFLVYALAEINHLSSLLLILIFGLFLNNTELVIRGRLSRILKNDLFEKELDQLKNLTAEGAFVVRTFFFLILGYAAVPRTLLDTDALIVSILFIIVIIGWRWVTLRLTYRGIPGSLLWIAPRGLITILLYLNIPEDLRLLGFREGIPILVVVLSSVVMMVSALGDKSVKSLE</sequence>
<dbReference type="EMBL" id="FOLQ01000013">
    <property type="protein sequence ID" value="SFE41799.1"/>
    <property type="molecule type" value="Genomic_DNA"/>
</dbReference>
<keyword evidence="3" id="KW-1185">Reference proteome</keyword>
<feature type="transmembrane region" description="Helical" evidence="1">
    <location>
        <begin position="55"/>
        <end position="73"/>
    </location>
</feature>
<gene>
    <name evidence="2" type="ORF">SAMN05216167_113148</name>
</gene>
<feature type="transmembrane region" description="Helical" evidence="1">
    <location>
        <begin position="151"/>
        <end position="169"/>
    </location>
</feature>
<dbReference type="RefSeq" id="WP_093831513.1">
    <property type="nucleotide sequence ID" value="NZ_FOLQ01000013.1"/>
</dbReference>
<dbReference type="Proteomes" id="UP000198598">
    <property type="component" value="Unassembled WGS sequence"/>
</dbReference>
<dbReference type="AlphaFoldDB" id="A0A1I2AD98"/>
<evidence type="ECO:0000256" key="1">
    <source>
        <dbReference type="SAM" id="Phobius"/>
    </source>
</evidence>
<feature type="transmembrane region" description="Helical" evidence="1">
    <location>
        <begin position="189"/>
        <end position="206"/>
    </location>
</feature>
<evidence type="ECO:0000313" key="2">
    <source>
        <dbReference type="EMBL" id="SFE41799.1"/>
    </source>
</evidence>
<reference evidence="2 3" key="1">
    <citation type="submission" date="2016-10" db="EMBL/GenBank/DDBJ databases">
        <authorList>
            <person name="de Groot N.N."/>
        </authorList>
    </citation>
    <scope>NUCLEOTIDE SEQUENCE [LARGE SCALE GENOMIC DNA]</scope>
    <source>
        <strain evidence="2 3">DSM 26130</strain>
    </source>
</reference>
<feature type="transmembrane region" description="Helical" evidence="1">
    <location>
        <begin position="366"/>
        <end position="385"/>
    </location>
</feature>
<protein>
    <submittedName>
        <fullName evidence="2">Sodium/proton antiporter, CPA1 family</fullName>
    </submittedName>
</protein>
<feature type="transmembrane region" description="Helical" evidence="1">
    <location>
        <begin position="336"/>
        <end position="354"/>
    </location>
</feature>
<name>A0A1I2AD98_9BACT</name>
<organism evidence="2 3">
    <name type="scientific">Spirosoma endophyticum</name>
    <dbReference type="NCBI Taxonomy" id="662367"/>
    <lineage>
        <taxon>Bacteria</taxon>
        <taxon>Pseudomonadati</taxon>
        <taxon>Bacteroidota</taxon>
        <taxon>Cytophagia</taxon>
        <taxon>Cytophagales</taxon>
        <taxon>Cytophagaceae</taxon>
        <taxon>Spirosoma</taxon>
    </lineage>
</organism>
<keyword evidence="1" id="KW-0812">Transmembrane</keyword>
<keyword evidence="1" id="KW-0472">Membrane</keyword>
<feature type="transmembrane region" description="Helical" evidence="1">
    <location>
        <begin position="93"/>
        <end position="112"/>
    </location>
</feature>
<evidence type="ECO:0000313" key="3">
    <source>
        <dbReference type="Proteomes" id="UP000198598"/>
    </source>
</evidence>
<feature type="transmembrane region" description="Helical" evidence="1">
    <location>
        <begin position="307"/>
        <end position="324"/>
    </location>
</feature>
<dbReference type="OrthoDB" id="643057at2"/>
<dbReference type="STRING" id="662367.SAMN05216167_113148"/>
<feature type="transmembrane region" description="Helical" evidence="1">
    <location>
        <begin position="274"/>
        <end position="295"/>
    </location>
</feature>
<proteinExistence type="predicted"/>
<feature type="transmembrane region" description="Helical" evidence="1">
    <location>
        <begin position="118"/>
        <end position="144"/>
    </location>
</feature>